<dbReference type="HOGENOM" id="CLU_2261668_0_0_5"/>
<feature type="compositionally biased region" description="Acidic residues" evidence="1">
    <location>
        <begin position="81"/>
        <end position="90"/>
    </location>
</feature>
<keyword evidence="4" id="KW-1185">Reference proteome</keyword>
<dbReference type="EMBL" id="CP000230">
    <property type="protein sequence ID" value="ABC23980.1"/>
    <property type="molecule type" value="Genomic_DNA"/>
</dbReference>
<keyword evidence="2" id="KW-0732">Signal</keyword>
<proteinExistence type="predicted"/>
<feature type="region of interest" description="Disordered" evidence="1">
    <location>
        <begin position="27"/>
        <end position="103"/>
    </location>
</feature>
<evidence type="ECO:0000256" key="1">
    <source>
        <dbReference type="SAM" id="MobiDB-lite"/>
    </source>
</evidence>
<organism evidence="3 4">
    <name type="scientific">Rhodospirillum rubrum (strain ATCC 11170 / ATH 1.1.1 / DSM 467 / LMG 4362 / NCIMB 8255 / S1)</name>
    <dbReference type="NCBI Taxonomy" id="269796"/>
    <lineage>
        <taxon>Bacteria</taxon>
        <taxon>Pseudomonadati</taxon>
        <taxon>Pseudomonadota</taxon>
        <taxon>Alphaproteobacteria</taxon>
        <taxon>Rhodospirillales</taxon>
        <taxon>Rhodospirillaceae</taxon>
        <taxon>Rhodospirillum</taxon>
    </lineage>
</organism>
<dbReference type="KEGG" id="rru:Rru_A3185"/>
<dbReference type="AlphaFoldDB" id="Q2RPG5"/>
<evidence type="ECO:0000256" key="2">
    <source>
        <dbReference type="SAM" id="SignalP"/>
    </source>
</evidence>
<feature type="compositionally biased region" description="Low complexity" evidence="1">
    <location>
        <begin position="27"/>
        <end position="53"/>
    </location>
</feature>
<dbReference type="STRING" id="269796.Rru_A3185"/>
<feature type="chain" id="PRO_5004214750" evidence="2">
    <location>
        <begin position="30"/>
        <end position="103"/>
    </location>
</feature>
<name>Q2RPG5_RHORT</name>
<evidence type="ECO:0000313" key="3">
    <source>
        <dbReference type="EMBL" id="ABC23980.1"/>
    </source>
</evidence>
<dbReference type="Proteomes" id="UP000001929">
    <property type="component" value="Chromosome"/>
</dbReference>
<gene>
    <name evidence="3" type="ordered locus">Rru_A3185</name>
</gene>
<accession>Q2RPG5</accession>
<dbReference type="RefSeq" id="WP_011390933.1">
    <property type="nucleotide sequence ID" value="NC_007643.1"/>
</dbReference>
<feature type="compositionally biased region" description="Low complexity" evidence="1">
    <location>
        <begin position="91"/>
        <end position="103"/>
    </location>
</feature>
<reference evidence="3 4" key="1">
    <citation type="journal article" date="2011" name="Stand. Genomic Sci.">
        <title>Complete genome sequence of Rhodospirillum rubrum type strain (S1).</title>
        <authorList>
            <person name="Munk A.C."/>
            <person name="Copeland A."/>
            <person name="Lucas S."/>
            <person name="Lapidus A."/>
            <person name="Del Rio T.G."/>
            <person name="Barry K."/>
            <person name="Detter J.C."/>
            <person name="Hammon N."/>
            <person name="Israni S."/>
            <person name="Pitluck S."/>
            <person name="Brettin T."/>
            <person name="Bruce D."/>
            <person name="Han C."/>
            <person name="Tapia R."/>
            <person name="Gilna P."/>
            <person name="Schmutz J."/>
            <person name="Larimer F."/>
            <person name="Land M."/>
            <person name="Kyrpides N.C."/>
            <person name="Mavromatis K."/>
            <person name="Richardson P."/>
            <person name="Rohde M."/>
            <person name="Goker M."/>
            <person name="Klenk H.P."/>
            <person name="Zhang Y."/>
            <person name="Roberts G.P."/>
            <person name="Reslewic S."/>
            <person name="Schwartz D.C."/>
        </authorList>
    </citation>
    <scope>NUCLEOTIDE SEQUENCE [LARGE SCALE GENOMIC DNA]</scope>
    <source>
        <strain evidence="4">ATCC 11170 / ATH 1.1.1 / DSM 467 / LMG 4362 / NCIMB 8255 / S1</strain>
    </source>
</reference>
<dbReference type="EnsemblBacteria" id="ABC23980">
    <property type="protein sequence ID" value="ABC23980"/>
    <property type="gene ID" value="Rru_A3185"/>
</dbReference>
<protein>
    <submittedName>
        <fullName evidence="3">Uncharacterized protein</fullName>
    </submittedName>
</protein>
<evidence type="ECO:0000313" key="4">
    <source>
        <dbReference type="Proteomes" id="UP000001929"/>
    </source>
</evidence>
<feature type="compositionally biased region" description="Basic and acidic residues" evidence="1">
    <location>
        <begin position="64"/>
        <end position="80"/>
    </location>
</feature>
<sequence>MITKMLLQGVAAIAVVTLGATAWSWTAAAGPDATPGPTAAPAAGQTTGYGAAPLPIPGVATRSGRHDDAHHHRDHDHDDHDGSDDDDDDWAWGGDDSVVGGRR</sequence>
<dbReference type="PATRIC" id="fig|269796.9.peg.3298"/>
<feature type="signal peptide" evidence="2">
    <location>
        <begin position="1"/>
        <end position="29"/>
    </location>
</feature>